<keyword evidence="9 12" id="KW-0472">Membrane</keyword>
<sequence length="395" mass="43686">MSATLNTMTNLSTAVPTVWSFSLHWLQAGMWVGGLVLILWAAFRMRWPKLVALLVFLTMDLVMFGAFVRLTDSGLGCPDWPGCYAHFTPAQAHHQINEAVAEQGGTQGNVSPFKAWVEMIHRYVATIIGTLILAMAIRASWARKHGKQIALGLPFLLLGWVILQGLFGAWTVTLLLTPLIVTLHLMGGIILLMLAVWFWMQNRSDLPKVPTTVLTRTLVWAAMLTMLWQIFLGGWVSANYAALACTGFPTCNGSFQPDANWAQGFTFWRNLGENPNGSAISLQALVAIQWGHRLFAVLTSIIVLAATWRMSRYRELRKLALWISGLLFVQIALGASVVIFAHPLELAVAHNGVAALMMLLLTIAVYRVSRPESRRLVIDDAALVPVTLQRAHVKP</sequence>
<gene>
    <name evidence="13" type="ORF">CARN2_3765</name>
</gene>
<protein>
    <submittedName>
        <fullName evidence="13">Putative Cytochrome oxidase assembly protein</fullName>
    </submittedName>
</protein>
<dbReference type="GO" id="GO:0046872">
    <property type="term" value="F:metal ion binding"/>
    <property type="evidence" value="ECO:0007669"/>
    <property type="project" value="UniProtKB-KW"/>
</dbReference>
<keyword evidence="5 12" id="KW-1133">Transmembrane helix</keyword>
<evidence type="ECO:0000256" key="3">
    <source>
        <dbReference type="ARBA" id="ARBA00022692"/>
    </source>
</evidence>
<dbReference type="GO" id="GO:0016491">
    <property type="term" value="F:oxidoreductase activity"/>
    <property type="evidence" value="ECO:0007669"/>
    <property type="project" value="UniProtKB-KW"/>
</dbReference>
<dbReference type="Pfam" id="PF02628">
    <property type="entry name" value="COX15-CtaA"/>
    <property type="match status" value="1"/>
</dbReference>
<keyword evidence="10" id="KW-1015">Disulfide bond</keyword>
<keyword evidence="8" id="KW-0350">Heme biosynthesis</keyword>
<feature type="transmembrane region" description="Helical" evidence="12">
    <location>
        <begin position="120"/>
        <end position="137"/>
    </location>
</feature>
<keyword evidence="2" id="KW-1003">Cell membrane</keyword>
<feature type="transmembrane region" description="Helical" evidence="12">
    <location>
        <begin position="50"/>
        <end position="70"/>
    </location>
</feature>
<name>E6PTN2_9ZZZZ</name>
<evidence type="ECO:0000313" key="13">
    <source>
        <dbReference type="EMBL" id="CBH98289.1"/>
    </source>
</evidence>
<comment type="pathway">
    <text evidence="11">Porphyrin-containing compound metabolism.</text>
</comment>
<evidence type="ECO:0000256" key="6">
    <source>
        <dbReference type="ARBA" id="ARBA00023002"/>
    </source>
</evidence>
<evidence type="ECO:0000256" key="9">
    <source>
        <dbReference type="ARBA" id="ARBA00023136"/>
    </source>
</evidence>
<feature type="transmembrane region" description="Helical" evidence="12">
    <location>
        <begin position="290"/>
        <end position="308"/>
    </location>
</feature>
<dbReference type="AlphaFoldDB" id="E6PTN2"/>
<evidence type="ECO:0000256" key="1">
    <source>
        <dbReference type="ARBA" id="ARBA00004141"/>
    </source>
</evidence>
<feature type="transmembrane region" description="Helical" evidence="12">
    <location>
        <begin position="25"/>
        <end position="43"/>
    </location>
</feature>
<evidence type="ECO:0000256" key="4">
    <source>
        <dbReference type="ARBA" id="ARBA00022723"/>
    </source>
</evidence>
<feature type="transmembrane region" description="Helical" evidence="12">
    <location>
        <begin position="176"/>
        <end position="200"/>
    </location>
</feature>
<keyword evidence="4" id="KW-0479">Metal-binding</keyword>
<feature type="transmembrane region" description="Helical" evidence="12">
    <location>
        <begin position="149"/>
        <end position="170"/>
    </location>
</feature>
<dbReference type="PANTHER" id="PTHR35457">
    <property type="entry name" value="HEME A SYNTHASE"/>
    <property type="match status" value="1"/>
</dbReference>
<evidence type="ECO:0000256" key="8">
    <source>
        <dbReference type="ARBA" id="ARBA00023133"/>
    </source>
</evidence>
<dbReference type="PANTHER" id="PTHR35457:SF1">
    <property type="entry name" value="HEME A SYNTHASE"/>
    <property type="match status" value="1"/>
</dbReference>
<dbReference type="EMBL" id="CABM01000050">
    <property type="protein sequence ID" value="CBH98289.1"/>
    <property type="molecule type" value="Genomic_DNA"/>
</dbReference>
<dbReference type="GO" id="GO:0006784">
    <property type="term" value="P:heme A biosynthetic process"/>
    <property type="evidence" value="ECO:0007669"/>
    <property type="project" value="InterPro"/>
</dbReference>
<comment type="subcellular location">
    <subcellularLocation>
        <location evidence="1">Membrane</location>
        <topology evidence="1">Multi-pass membrane protein</topology>
    </subcellularLocation>
</comment>
<feature type="transmembrane region" description="Helical" evidence="12">
    <location>
        <begin position="347"/>
        <end position="366"/>
    </location>
</feature>
<evidence type="ECO:0000256" key="12">
    <source>
        <dbReference type="SAM" id="Phobius"/>
    </source>
</evidence>
<feature type="transmembrane region" description="Helical" evidence="12">
    <location>
        <begin position="320"/>
        <end position="341"/>
    </location>
</feature>
<accession>E6PTN2</accession>
<dbReference type="InterPro" id="IPR003780">
    <property type="entry name" value="COX15/CtaA_fam"/>
</dbReference>
<comment type="caution">
    <text evidence="13">The sequence shown here is derived from an EMBL/GenBank/DDBJ whole genome shotgun (WGS) entry which is preliminary data.</text>
</comment>
<evidence type="ECO:0000256" key="2">
    <source>
        <dbReference type="ARBA" id="ARBA00022475"/>
    </source>
</evidence>
<organism evidence="13">
    <name type="scientific">mine drainage metagenome</name>
    <dbReference type="NCBI Taxonomy" id="410659"/>
    <lineage>
        <taxon>unclassified sequences</taxon>
        <taxon>metagenomes</taxon>
        <taxon>ecological metagenomes</taxon>
    </lineage>
</organism>
<evidence type="ECO:0000256" key="10">
    <source>
        <dbReference type="ARBA" id="ARBA00023157"/>
    </source>
</evidence>
<evidence type="ECO:0000256" key="7">
    <source>
        <dbReference type="ARBA" id="ARBA00023004"/>
    </source>
</evidence>
<evidence type="ECO:0000256" key="11">
    <source>
        <dbReference type="ARBA" id="ARBA00023444"/>
    </source>
</evidence>
<evidence type="ECO:0000256" key="5">
    <source>
        <dbReference type="ARBA" id="ARBA00022989"/>
    </source>
</evidence>
<reference evidence="13" key="1">
    <citation type="submission" date="2009-10" db="EMBL/GenBank/DDBJ databases">
        <title>Diversity of trophic interactions inside an arsenic-rich microbial ecosystem.</title>
        <authorList>
            <person name="Bertin P.N."/>
            <person name="Heinrich-Salmeron A."/>
            <person name="Pelletier E."/>
            <person name="Goulhen-Chollet F."/>
            <person name="Arsene-Ploetze F."/>
            <person name="Gallien S."/>
            <person name="Calteau A."/>
            <person name="Vallenet D."/>
            <person name="Casiot C."/>
            <person name="Chane-Woon-Ming B."/>
            <person name="Giloteaux L."/>
            <person name="Barakat M."/>
            <person name="Bonnefoy V."/>
            <person name="Bruneel O."/>
            <person name="Chandler M."/>
            <person name="Cleiss J."/>
            <person name="Duran R."/>
            <person name="Elbaz-Poulichet F."/>
            <person name="Fonknechten N."/>
            <person name="Lauga B."/>
            <person name="Mornico D."/>
            <person name="Ortet P."/>
            <person name="Schaeffer C."/>
            <person name="Siguier P."/>
            <person name="Alexander Thil Smith A."/>
            <person name="Van Dorsselaer A."/>
            <person name="Weissenbach J."/>
            <person name="Medigue C."/>
            <person name="Le Paslier D."/>
        </authorList>
    </citation>
    <scope>NUCLEOTIDE SEQUENCE</scope>
</reference>
<dbReference type="InterPro" id="IPR050450">
    <property type="entry name" value="COX15/CtaA_HemeA_synthase"/>
</dbReference>
<keyword evidence="3 12" id="KW-0812">Transmembrane</keyword>
<dbReference type="GO" id="GO:0016020">
    <property type="term" value="C:membrane"/>
    <property type="evidence" value="ECO:0007669"/>
    <property type="project" value="UniProtKB-SubCell"/>
</dbReference>
<keyword evidence="7" id="KW-0408">Iron</keyword>
<keyword evidence="6" id="KW-0560">Oxidoreductase</keyword>
<proteinExistence type="predicted"/>
<feature type="transmembrane region" description="Helical" evidence="12">
    <location>
        <begin position="212"/>
        <end position="231"/>
    </location>
</feature>